<dbReference type="AlphaFoldDB" id="A0A9P7Z077"/>
<protein>
    <submittedName>
        <fullName evidence="3">HPP family-domain-containing protein</fullName>
    </submittedName>
</protein>
<reference evidence="3" key="1">
    <citation type="journal article" date="2021" name="IMA Fungus">
        <title>Genomic characterization of three marine fungi, including Emericellopsis atlantica sp. nov. with signatures of a generalist lifestyle and marine biomass degradation.</title>
        <authorList>
            <person name="Hagestad O.C."/>
            <person name="Hou L."/>
            <person name="Andersen J.H."/>
            <person name="Hansen E.H."/>
            <person name="Altermark B."/>
            <person name="Li C."/>
            <person name="Kuhnert E."/>
            <person name="Cox R.J."/>
            <person name="Crous P.W."/>
            <person name="Spatafora J.W."/>
            <person name="Lail K."/>
            <person name="Amirebrahimi M."/>
            <person name="Lipzen A."/>
            <person name="Pangilinan J."/>
            <person name="Andreopoulos W."/>
            <person name="Hayes R.D."/>
            <person name="Ng V."/>
            <person name="Grigoriev I.V."/>
            <person name="Jackson S.A."/>
            <person name="Sutton T.D.S."/>
            <person name="Dobson A.D.W."/>
            <person name="Rama T."/>
        </authorList>
    </citation>
    <scope>NUCLEOTIDE SEQUENCE</scope>
    <source>
        <strain evidence="3">TRa3180A</strain>
    </source>
</reference>
<gene>
    <name evidence="3" type="ORF">BJ878DRAFT_159016</name>
</gene>
<dbReference type="Proteomes" id="UP000887226">
    <property type="component" value="Unassembled WGS sequence"/>
</dbReference>
<sequence length="284" mass="31722">MASPQWNFDIDTHLNRFIPRNRISRLPTPMAWFLGYRAEPQPKIGSVLVWWWAFVGAFLGLLVLEAVSRTAVFEAHGAPVIIASFGAAAILEYHTIESPLAQPRNTILGQLFSAVIGITISKLFHLMPESAFATYGWISGPLSVGLASAAMGVTNTVHPPAGATALLCCTDKLMVDLGWNVLWVEGLGCVLLVVVALVVNNLQRRWPVYWWTSAELGGEKRVDEEKRGNMEETVHFEWRIVVRGSEIEVPDWLILDRDEQKVVEALSARLRHRKRRDPGQAIVH</sequence>
<keyword evidence="1" id="KW-0812">Transmembrane</keyword>
<dbReference type="InterPro" id="IPR007065">
    <property type="entry name" value="HPP"/>
</dbReference>
<name>A0A9P7Z077_9HELO</name>
<organism evidence="3 4">
    <name type="scientific">Calycina marina</name>
    <dbReference type="NCBI Taxonomy" id="1763456"/>
    <lineage>
        <taxon>Eukaryota</taxon>
        <taxon>Fungi</taxon>
        <taxon>Dikarya</taxon>
        <taxon>Ascomycota</taxon>
        <taxon>Pezizomycotina</taxon>
        <taxon>Leotiomycetes</taxon>
        <taxon>Helotiales</taxon>
        <taxon>Pezizellaceae</taxon>
        <taxon>Calycina</taxon>
    </lineage>
</organism>
<feature type="transmembrane region" description="Helical" evidence="1">
    <location>
        <begin position="76"/>
        <end position="95"/>
    </location>
</feature>
<feature type="transmembrane region" description="Helical" evidence="1">
    <location>
        <begin position="181"/>
        <end position="199"/>
    </location>
</feature>
<keyword evidence="4" id="KW-1185">Reference proteome</keyword>
<feature type="domain" description="HPP transmembrane region" evidence="2">
    <location>
        <begin position="45"/>
        <end position="207"/>
    </location>
</feature>
<evidence type="ECO:0000256" key="1">
    <source>
        <dbReference type="SAM" id="Phobius"/>
    </source>
</evidence>
<comment type="caution">
    <text evidence="3">The sequence shown here is derived from an EMBL/GenBank/DDBJ whole genome shotgun (WGS) entry which is preliminary data.</text>
</comment>
<evidence type="ECO:0000313" key="4">
    <source>
        <dbReference type="Proteomes" id="UP000887226"/>
    </source>
</evidence>
<evidence type="ECO:0000259" key="2">
    <source>
        <dbReference type="Pfam" id="PF04982"/>
    </source>
</evidence>
<keyword evidence="1" id="KW-1133">Transmembrane helix</keyword>
<keyword evidence="1" id="KW-0472">Membrane</keyword>
<dbReference type="InterPro" id="IPR058581">
    <property type="entry name" value="TM_HPP"/>
</dbReference>
<feature type="transmembrane region" description="Helical" evidence="1">
    <location>
        <begin position="107"/>
        <end position="127"/>
    </location>
</feature>
<proteinExistence type="predicted"/>
<dbReference type="PANTHER" id="PTHR33741:SF5">
    <property type="entry name" value="TRANSMEMBRANE PROTEIN DDB_G0269096-RELATED"/>
    <property type="match status" value="1"/>
</dbReference>
<feature type="transmembrane region" description="Helical" evidence="1">
    <location>
        <begin position="44"/>
        <end position="64"/>
    </location>
</feature>
<dbReference type="EMBL" id="MU254051">
    <property type="protein sequence ID" value="KAG9242657.1"/>
    <property type="molecule type" value="Genomic_DNA"/>
</dbReference>
<evidence type="ECO:0000313" key="3">
    <source>
        <dbReference type="EMBL" id="KAG9242657.1"/>
    </source>
</evidence>
<dbReference type="OrthoDB" id="2016548at2759"/>
<dbReference type="Pfam" id="PF04982">
    <property type="entry name" value="TM_HPP"/>
    <property type="match status" value="1"/>
</dbReference>
<dbReference type="PANTHER" id="PTHR33741">
    <property type="entry name" value="TRANSMEMBRANE PROTEIN DDB_G0269096-RELATED"/>
    <property type="match status" value="1"/>
</dbReference>
<accession>A0A9P7Z077</accession>